<reference evidence="2" key="1">
    <citation type="journal article" date="2014" name="Int. J. Syst. Evol. Microbiol.">
        <title>Complete genome sequence of Corynebacterium casei LMG S-19264T (=DSM 44701T), isolated from a smear-ripened cheese.</title>
        <authorList>
            <consortium name="US DOE Joint Genome Institute (JGI-PGF)"/>
            <person name="Walter F."/>
            <person name="Albersmeier A."/>
            <person name="Kalinowski J."/>
            <person name="Ruckert C."/>
        </authorList>
    </citation>
    <scope>NUCLEOTIDE SEQUENCE</scope>
    <source>
        <strain evidence="2">CGMCC 1.7086</strain>
    </source>
</reference>
<dbReference type="RefSeq" id="WP_188690771.1">
    <property type="nucleotide sequence ID" value="NZ_BMLS01000001.1"/>
</dbReference>
<dbReference type="InterPro" id="IPR051531">
    <property type="entry name" value="N-acetyltransferase"/>
</dbReference>
<dbReference type="Pfam" id="PF13302">
    <property type="entry name" value="Acetyltransf_3"/>
    <property type="match status" value="1"/>
</dbReference>
<dbReference type="Proteomes" id="UP000606935">
    <property type="component" value="Unassembled WGS sequence"/>
</dbReference>
<comment type="caution">
    <text evidence="2">The sequence shown here is derived from an EMBL/GenBank/DDBJ whole genome shotgun (WGS) entry which is preliminary data.</text>
</comment>
<name>A0A917YTU4_9ALTE</name>
<dbReference type="PANTHER" id="PTHR43792:SF1">
    <property type="entry name" value="N-ACETYLTRANSFERASE DOMAIN-CONTAINING PROTEIN"/>
    <property type="match status" value="1"/>
</dbReference>
<feature type="domain" description="N-acetyltransferase" evidence="1">
    <location>
        <begin position="8"/>
        <end position="167"/>
    </location>
</feature>
<proteinExistence type="predicted"/>
<dbReference type="EMBL" id="BMLS01000001">
    <property type="protein sequence ID" value="GGO65844.1"/>
    <property type="molecule type" value="Genomic_DNA"/>
</dbReference>
<dbReference type="InterPro" id="IPR000182">
    <property type="entry name" value="GNAT_dom"/>
</dbReference>
<protein>
    <submittedName>
        <fullName evidence="2">Alanine acetyltransferase</fullName>
    </submittedName>
</protein>
<sequence length="169" mass="18795">MQILTQRLKLSLLDDQDSAFILALLNDPDWLKYIGDKGVRNLDDARDYIHNGPLATYQRHGYCMLKVCARESGLPLGLCGLLKRDNLEHPDVGYAFLPQARGTGYAKEAVKAVVAYAQQQGHSTLMAFCLSTNQASIKVLESAGFRLVGPYEHEGATEPLVLYQRIAER</sequence>
<dbReference type="Gene3D" id="3.40.630.30">
    <property type="match status" value="1"/>
</dbReference>
<keyword evidence="3" id="KW-1185">Reference proteome</keyword>
<dbReference type="PANTHER" id="PTHR43792">
    <property type="entry name" value="GNAT FAMILY, PUTATIVE (AFU_ORTHOLOGUE AFUA_3G00765)-RELATED-RELATED"/>
    <property type="match status" value="1"/>
</dbReference>
<dbReference type="PROSITE" id="PS51186">
    <property type="entry name" value="GNAT"/>
    <property type="match status" value="1"/>
</dbReference>
<dbReference type="AlphaFoldDB" id="A0A917YTU4"/>
<dbReference type="SUPFAM" id="SSF55729">
    <property type="entry name" value="Acyl-CoA N-acyltransferases (Nat)"/>
    <property type="match status" value="1"/>
</dbReference>
<evidence type="ECO:0000313" key="3">
    <source>
        <dbReference type="Proteomes" id="UP000606935"/>
    </source>
</evidence>
<evidence type="ECO:0000259" key="1">
    <source>
        <dbReference type="PROSITE" id="PS51186"/>
    </source>
</evidence>
<gene>
    <name evidence="2" type="ORF">GCM10010982_08620</name>
</gene>
<evidence type="ECO:0000313" key="2">
    <source>
        <dbReference type="EMBL" id="GGO65844.1"/>
    </source>
</evidence>
<organism evidence="2 3">
    <name type="scientific">Bowmanella pacifica</name>
    <dbReference type="NCBI Taxonomy" id="502051"/>
    <lineage>
        <taxon>Bacteria</taxon>
        <taxon>Pseudomonadati</taxon>
        <taxon>Pseudomonadota</taxon>
        <taxon>Gammaproteobacteria</taxon>
        <taxon>Alteromonadales</taxon>
        <taxon>Alteromonadaceae</taxon>
        <taxon>Bowmanella</taxon>
    </lineage>
</organism>
<dbReference type="InterPro" id="IPR016181">
    <property type="entry name" value="Acyl_CoA_acyltransferase"/>
</dbReference>
<accession>A0A917YTU4</accession>
<reference evidence="2" key="2">
    <citation type="submission" date="2020-09" db="EMBL/GenBank/DDBJ databases">
        <authorList>
            <person name="Sun Q."/>
            <person name="Zhou Y."/>
        </authorList>
    </citation>
    <scope>NUCLEOTIDE SEQUENCE</scope>
    <source>
        <strain evidence="2">CGMCC 1.7086</strain>
    </source>
</reference>
<dbReference type="GO" id="GO:0016747">
    <property type="term" value="F:acyltransferase activity, transferring groups other than amino-acyl groups"/>
    <property type="evidence" value="ECO:0007669"/>
    <property type="project" value="InterPro"/>
</dbReference>